<dbReference type="InterPro" id="IPR036865">
    <property type="entry name" value="CRAL-TRIO_dom_sf"/>
</dbReference>
<dbReference type="Gene3D" id="1.20.5.1200">
    <property type="entry name" value="Alpha-tocopherol transfer"/>
    <property type="match status" value="1"/>
</dbReference>
<dbReference type="PRINTS" id="PR00180">
    <property type="entry name" value="CRETINALDHBP"/>
</dbReference>
<evidence type="ECO:0000259" key="1">
    <source>
        <dbReference type="PROSITE" id="PS50191"/>
    </source>
</evidence>
<dbReference type="GO" id="GO:0016020">
    <property type="term" value="C:membrane"/>
    <property type="evidence" value="ECO:0007669"/>
    <property type="project" value="TreeGrafter"/>
</dbReference>
<dbReference type="EMBL" id="JALNTZ010000005">
    <property type="protein sequence ID" value="KAJ3651837.1"/>
    <property type="molecule type" value="Genomic_DNA"/>
</dbReference>
<dbReference type="SUPFAM" id="SSF52087">
    <property type="entry name" value="CRAL/TRIO domain"/>
    <property type="match status" value="1"/>
</dbReference>
<evidence type="ECO:0000313" key="2">
    <source>
        <dbReference type="EMBL" id="KAJ3651837.1"/>
    </source>
</evidence>
<proteinExistence type="predicted"/>
<dbReference type="AlphaFoldDB" id="A0AA38IDB3"/>
<evidence type="ECO:0000313" key="3">
    <source>
        <dbReference type="Proteomes" id="UP001168821"/>
    </source>
</evidence>
<name>A0AA38IDB3_9CUCU</name>
<protein>
    <recommendedName>
        <fullName evidence="1">CRAL-TRIO domain-containing protein</fullName>
    </recommendedName>
</protein>
<dbReference type="Proteomes" id="UP001168821">
    <property type="component" value="Unassembled WGS sequence"/>
</dbReference>
<dbReference type="SUPFAM" id="SSF46938">
    <property type="entry name" value="CRAL/TRIO N-terminal domain"/>
    <property type="match status" value="1"/>
</dbReference>
<feature type="domain" description="CRAL-TRIO" evidence="1">
    <location>
        <begin position="140"/>
        <end position="246"/>
    </location>
</feature>
<dbReference type="SMART" id="SM00516">
    <property type="entry name" value="SEC14"/>
    <property type="match status" value="1"/>
</dbReference>
<reference evidence="2" key="1">
    <citation type="journal article" date="2023" name="G3 (Bethesda)">
        <title>Whole genome assemblies of Zophobas morio and Tenebrio molitor.</title>
        <authorList>
            <person name="Kaur S."/>
            <person name="Stinson S.A."/>
            <person name="diCenzo G.C."/>
        </authorList>
    </citation>
    <scope>NUCLEOTIDE SEQUENCE</scope>
    <source>
        <strain evidence="2">QUZm001</strain>
    </source>
</reference>
<comment type="caution">
    <text evidence="2">The sequence shown here is derived from an EMBL/GenBank/DDBJ whole genome shotgun (WGS) entry which is preliminary data.</text>
</comment>
<gene>
    <name evidence="2" type="ORF">Zmor_017845</name>
</gene>
<dbReference type="Pfam" id="PF00650">
    <property type="entry name" value="CRAL_TRIO"/>
    <property type="match status" value="1"/>
</dbReference>
<dbReference type="Gene3D" id="3.40.525.10">
    <property type="entry name" value="CRAL-TRIO lipid binding domain"/>
    <property type="match status" value="1"/>
</dbReference>
<sequence length="287" mass="33407">MSVQFIDIETEYEKNKQVQRKQVRKFMDWINQQPHLPKITEFQALTFLHSCYYDEDAAKKTADVFFTVKTSNPNVFRMRDPHKLPTTEGLDVTVMSMLPKKTPKGYTILYIKLIDPDPRHLNMATQVKIFDMTCMLHLHQTGITEGYVAMLDMQEVALRHLFRLSPSALKALLYYISEGIPGRIMEFHFVNTIPFIINKVLTLIKPLLSKKIYDIIHVHSTVEDSAEFIPIDCLPEDYGGSAEAISVIHEKSKQKLLQNEAFFEWEDTQVVDESLRPKKKSYWFSWG</sequence>
<dbReference type="GO" id="GO:1902936">
    <property type="term" value="F:phosphatidylinositol bisphosphate binding"/>
    <property type="evidence" value="ECO:0007669"/>
    <property type="project" value="TreeGrafter"/>
</dbReference>
<dbReference type="InterPro" id="IPR036273">
    <property type="entry name" value="CRAL/TRIO_N_dom_sf"/>
</dbReference>
<organism evidence="2 3">
    <name type="scientific">Zophobas morio</name>
    <dbReference type="NCBI Taxonomy" id="2755281"/>
    <lineage>
        <taxon>Eukaryota</taxon>
        <taxon>Metazoa</taxon>
        <taxon>Ecdysozoa</taxon>
        <taxon>Arthropoda</taxon>
        <taxon>Hexapoda</taxon>
        <taxon>Insecta</taxon>
        <taxon>Pterygota</taxon>
        <taxon>Neoptera</taxon>
        <taxon>Endopterygota</taxon>
        <taxon>Coleoptera</taxon>
        <taxon>Polyphaga</taxon>
        <taxon>Cucujiformia</taxon>
        <taxon>Tenebrionidae</taxon>
        <taxon>Zophobas</taxon>
    </lineage>
</organism>
<dbReference type="CDD" id="cd00170">
    <property type="entry name" value="SEC14"/>
    <property type="match status" value="1"/>
</dbReference>
<dbReference type="PANTHER" id="PTHR10174:SF213">
    <property type="entry name" value="CRAL-TRIO DOMAIN-CONTAINING PROTEIN"/>
    <property type="match status" value="1"/>
</dbReference>
<dbReference type="InterPro" id="IPR001251">
    <property type="entry name" value="CRAL-TRIO_dom"/>
</dbReference>
<keyword evidence="3" id="KW-1185">Reference proteome</keyword>
<accession>A0AA38IDB3</accession>
<dbReference type="PROSITE" id="PS50191">
    <property type="entry name" value="CRAL_TRIO"/>
    <property type="match status" value="1"/>
</dbReference>
<dbReference type="PANTHER" id="PTHR10174">
    <property type="entry name" value="ALPHA-TOCOPHEROL TRANSFER PROTEIN-RELATED"/>
    <property type="match status" value="1"/>
</dbReference>